<dbReference type="GO" id="GO:0016779">
    <property type="term" value="F:nucleotidyltransferase activity"/>
    <property type="evidence" value="ECO:0007669"/>
    <property type="project" value="UniProtKB-KW"/>
</dbReference>
<name>A0A1X7BXU2_9RHOB</name>
<dbReference type="RefSeq" id="WP_085802317.1">
    <property type="nucleotide sequence ID" value="NZ_FWXB01000026.1"/>
</dbReference>
<keyword evidence="2" id="KW-0548">Nucleotidyltransferase</keyword>
<organism evidence="5 6">
    <name type="scientific">Roseovarius aestuarii</name>
    <dbReference type="NCBI Taxonomy" id="475083"/>
    <lineage>
        <taxon>Bacteria</taxon>
        <taxon>Pseudomonadati</taxon>
        <taxon>Pseudomonadota</taxon>
        <taxon>Alphaproteobacteria</taxon>
        <taxon>Rhodobacterales</taxon>
        <taxon>Roseobacteraceae</taxon>
        <taxon>Roseovarius</taxon>
    </lineage>
</organism>
<feature type="domain" description="MobA-like NTP transferase" evidence="4">
    <location>
        <begin position="11"/>
        <end position="130"/>
    </location>
</feature>
<dbReference type="CDD" id="cd02523">
    <property type="entry name" value="PC_cytidylyltransferase"/>
    <property type="match status" value="1"/>
</dbReference>
<dbReference type="PANTHER" id="PTHR43584">
    <property type="entry name" value="NUCLEOTIDYL TRANSFERASE"/>
    <property type="match status" value="1"/>
</dbReference>
<dbReference type="AlphaFoldDB" id="A0A1X7BXU2"/>
<evidence type="ECO:0000313" key="5">
    <source>
        <dbReference type="EMBL" id="SMC14418.1"/>
    </source>
</evidence>
<dbReference type="Pfam" id="PF12804">
    <property type="entry name" value="NTP_transf_3"/>
    <property type="match status" value="1"/>
</dbReference>
<dbReference type="InterPro" id="IPR050065">
    <property type="entry name" value="GlmU-like"/>
</dbReference>
<keyword evidence="1 5" id="KW-0808">Transferase</keyword>
<evidence type="ECO:0000256" key="2">
    <source>
        <dbReference type="ARBA" id="ARBA00022695"/>
    </source>
</evidence>
<evidence type="ECO:0000256" key="1">
    <source>
        <dbReference type="ARBA" id="ARBA00022679"/>
    </source>
</evidence>
<dbReference type="InterPro" id="IPR029044">
    <property type="entry name" value="Nucleotide-diphossugar_trans"/>
</dbReference>
<dbReference type="SUPFAM" id="SSF53448">
    <property type="entry name" value="Nucleotide-diphospho-sugar transferases"/>
    <property type="match status" value="1"/>
</dbReference>
<dbReference type="EMBL" id="FWXB01000026">
    <property type="protein sequence ID" value="SMC14418.1"/>
    <property type="molecule type" value="Genomic_DNA"/>
</dbReference>
<proteinExistence type="predicted"/>
<dbReference type="OrthoDB" id="9814110at2"/>
<gene>
    <name evidence="5" type="primary">spsI</name>
    <name evidence="5" type="ORF">ROA7745_04285</name>
</gene>
<evidence type="ECO:0000259" key="4">
    <source>
        <dbReference type="Pfam" id="PF12804"/>
    </source>
</evidence>
<sequence length="267" mass="29529">MAHETYRAPKAVILAAGIGSRLRPLTDHNHKCLLSVGGSAILERMIRNCLSCGVSQFVLVLGHREDEIRTFVDKTFRGIRVTYVVNDRYHDTNTGYSLMLASRAIGVSEFLKFDADVVFDTKILRRLIDCDHPNVLCVDRNIALEAEEVKVVADDEMRVLEVGKLVDPKMALGESIGIEKIGAKAAPLLFAELALMMEDKAHSQDYYEAAYERLLAKTAPFHALDITGLNWTEIDTAEDLAIAHALFSSPVTTISRSQQNALDEAAV</sequence>
<dbReference type="PANTHER" id="PTHR43584:SF5">
    <property type="entry name" value="PROTEIN LICC"/>
    <property type="match status" value="1"/>
</dbReference>
<accession>A0A1X7BXU2</accession>
<reference evidence="5 6" key="1">
    <citation type="submission" date="2017-03" db="EMBL/GenBank/DDBJ databases">
        <authorList>
            <person name="Afonso C.L."/>
            <person name="Miller P.J."/>
            <person name="Scott M.A."/>
            <person name="Spackman E."/>
            <person name="Goraichik I."/>
            <person name="Dimitrov K.M."/>
            <person name="Suarez D.L."/>
            <person name="Swayne D.E."/>
        </authorList>
    </citation>
    <scope>NUCLEOTIDE SEQUENCE [LARGE SCALE GENOMIC DNA]</scope>
    <source>
        <strain evidence="5 6">CECT 7745</strain>
    </source>
</reference>
<keyword evidence="3" id="KW-0460">Magnesium</keyword>
<dbReference type="InterPro" id="IPR025877">
    <property type="entry name" value="MobA-like_NTP_Trfase"/>
</dbReference>
<protein>
    <submittedName>
        <fullName evidence="5">Bifunctional IPC transferase and DIPP synthase</fullName>
    </submittedName>
</protein>
<keyword evidence="6" id="KW-1185">Reference proteome</keyword>
<evidence type="ECO:0000256" key="3">
    <source>
        <dbReference type="ARBA" id="ARBA00022842"/>
    </source>
</evidence>
<dbReference type="Proteomes" id="UP000193224">
    <property type="component" value="Unassembled WGS sequence"/>
</dbReference>
<evidence type="ECO:0000313" key="6">
    <source>
        <dbReference type="Proteomes" id="UP000193224"/>
    </source>
</evidence>
<dbReference type="Gene3D" id="3.90.550.10">
    <property type="entry name" value="Spore Coat Polysaccharide Biosynthesis Protein SpsA, Chain A"/>
    <property type="match status" value="1"/>
</dbReference>